<dbReference type="Proteomes" id="UP000662747">
    <property type="component" value="Chromosome"/>
</dbReference>
<sequence>MSTTPVDDLRLRVRDGDALFVVGSGVSVGATKGNPCASWTGLIESGINEAKKVASIGEAVVGAFQTLIRSGDLDSLLAAAEFVTRKLKAPKGGDYRSWLRNSFSGLSIEYKEVLEAISSLPGQLATTNYDGLIEEATKLPAVTWRQVGDIEHVLNKTETGVIHLHGFWRDPESVILGVRDYEKITSDRHAQLVLRSILLRSTVVFIGCGEGLADPNFGALLDWARAVFAESERTHYRLCLQRDYAALAQQHSSDRIRVVSYGENYSDLAPFLRTLLPVMPETPHAGNDRLLAYDANETPNRYVDWELYSTAQGFSERINVHSQAPDGAPQLEIFAKGTELVGANKALSVLAGRFEFEYLANYSRAKHSNLFVYAIPMQRTAGGRTLEVGADSEEDPDNAFSPYRKRLVVPSEHVGDGKWHAASIDFDFKGIPGASFSILGIRINEGCAKPGPGIISIRNVKAFDTGR</sequence>
<dbReference type="RefSeq" id="WP_206720885.1">
    <property type="nucleotide sequence ID" value="NZ_CP071090.1"/>
</dbReference>
<name>A0ABX7NT32_9BACT</name>
<dbReference type="PANTHER" id="PTHR28623:SF2">
    <property type="entry name" value="PROTEIN FAM118A"/>
    <property type="match status" value="1"/>
</dbReference>
<proteinExistence type="predicted"/>
<gene>
    <name evidence="3" type="ORF">JY651_28625</name>
</gene>
<reference evidence="3 4" key="1">
    <citation type="submission" date="2021-02" db="EMBL/GenBank/DDBJ databases">
        <title>De Novo genome assembly of isolated myxobacteria.</title>
        <authorList>
            <person name="Stevens D.C."/>
        </authorList>
    </citation>
    <scope>NUCLEOTIDE SEQUENCE [LARGE SCALE GENOMIC DNA]</scope>
    <source>
        <strain evidence="4">SCPEA02</strain>
    </source>
</reference>
<dbReference type="InterPro" id="IPR038916">
    <property type="entry name" value="FAM118"/>
</dbReference>
<evidence type="ECO:0000313" key="4">
    <source>
        <dbReference type="Proteomes" id="UP000662747"/>
    </source>
</evidence>
<keyword evidence="2" id="KW-0007">Acetylation</keyword>
<dbReference type="EMBL" id="CP071090">
    <property type="protein sequence ID" value="QSQ19298.1"/>
    <property type="molecule type" value="Genomic_DNA"/>
</dbReference>
<keyword evidence="4" id="KW-1185">Reference proteome</keyword>
<accession>A0ABX7NT32</accession>
<dbReference type="PANTHER" id="PTHR28623">
    <property type="entry name" value="PROTEIN FAM118B"/>
    <property type="match status" value="1"/>
</dbReference>
<evidence type="ECO:0000313" key="3">
    <source>
        <dbReference type="EMBL" id="QSQ19298.1"/>
    </source>
</evidence>
<evidence type="ECO:0000256" key="2">
    <source>
        <dbReference type="ARBA" id="ARBA00022990"/>
    </source>
</evidence>
<dbReference type="Pfam" id="PF13289">
    <property type="entry name" value="SIR2_2"/>
    <property type="match status" value="1"/>
</dbReference>
<keyword evidence="1" id="KW-0597">Phosphoprotein</keyword>
<evidence type="ECO:0000256" key="1">
    <source>
        <dbReference type="ARBA" id="ARBA00022553"/>
    </source>
</evidence>
<organism evidence="3 4">
    <name type="scientific">Pyxidicoccus parkwayensis</name>
    <dbReference type="NCBI Taxonomy" id="2813578"/>
    <lineage>
        <taxon>Bacteria</taxon>
        <taxon>Pseudomonadati</taxon>
        <taxon>Myxococcota</taxon>
        <taxon>Myxococcia</taxon>
        <taxon>Myxococcales</taxon>
        <taxon>Cystobacterineae</taxon>
        <taxon>Myxococcaceae</taxon>
        <taxon>Pyxidicoccus</taxon>
    </lineage>
</organism>
<protein>
    <submittedName>
        <fullName evidence="3">SIR2 family protein</fullName>
    </submittedName>
</protein>